<proteinExistence type="predicted"/>
<dbReference type="InterPro" id="IPR044925">
    <property type="entry name" value="His-Me_finger_sf"/>
</dbReference>
<dbReference type="Gene3D" id="3.40.1800.10">
    <property type="entry name" value="His-Me finger endonucleases"/>
    <property type="match status" value="1"/>
</dbReference>
<dbReference type="InterPro" id="IPR004211">
    <property type="entry name" value="Endonuclease_7"/>
</dbReference>
<reference evidence="1" key="1">
    <citation type="journal article" date="2020" name="Nature">
        <title>Giant virus diversity and host interactions through global metagenomics.</title>
        <authorList>
            <person name="Schulz F."/>
            <person name="Roux S."/>
            <person name="Paez-Espino D."/>
            <person name="Jungbluth S."/>
            <person name="Walsh D.A."/>
            <person name="Denef V.J."/>
            <person name="McMahon K.D."/>
            <person name="Konstantinidis K.T."/>
            <person name="Eloe-Fadrosh E.A."/>
            <person name="Kyrpides N.C."/>
            <person name="Woyke T."/>
        </authorList>
    </citation>
    <scope>NUCLEOTIDE SEQUENCE</scope>
    <source>
        <strain evidence="1">GVMAG-M-3300018428-16</strain>
    </source>
</reference>
<protein>
    <recommendedName>
        <fullName evidence="2">Recombination endonuclease VII</fullName>
    </recommendedName>
</protein>
<organism evidence="1">
    <name type="scientific">viral metagenome</name>
    <dbReference type="NCBI Taxonomy" id="1070528"/>
    <lineage>
        <taxon>unclassified sequences</taxon>
        <taxon>metagenomes</taxon>
        <taxon>organismal metagenomes</taxon>
    </lineage>
</organism>
<dbReference type="AlphaFoldDB" id="A0A6C0BTR0"/>
<dbReference type="SUPFAM" id="SSF54060">
    <property type="entry name" value="His-Me finger endonucleases"/>
    <property type="match status" value="1"/>
</dbReference>
<dbReference type="EMBL" id="MN739243">
    <property type="protein sequence ID" value="QHS95161.1"/>
    <property type="molecule type" value="Genomic_DNA"/>
</dbReference>
<dbReference type="InterPro" id="IPR038563">
    <property type="entry name" value="Endonuclease_7_sf"/>
</dbReference>
<evidence type="ECO:0008006" key="2">
    <source>
        <dbReference type="Google" id="ProtNLM"/>
    </source>
</evidence>
<sequence>MNKITNIPVVRSVLNNLVVEVVQQQERNHIIQELTYYPMPNHILTPINNLVQEPAPYYFDKNTPDIDVDHPIKYPEFTEKEYGHYQRGVLTGDSFYKSPEEEFFWAFSQTKKCSKCHAEKKLTEYNTNTSGSHGFDKNKIRLRRPECKDCTKKASKGKGQAVKHAKSLGISHKAPKDTKCELCGSTKDIVFDHDHNKNSFRGWLCDPCNRSIGVLGDNPQSLLNCVAYLAKHNTEALNLIEKVKNTL</sequence>
<dbReference type="Pfam" id="PF02945">
    <property type="entry name" value="Endonuclease_7"/>
    <property type="match status" value="1"/>
</dbReference>
<evidence type="ECO:0000313" key="1">
    <source>
        <dbReference type="EMBL" id="QHS95161.1"/>
    </source>
</evidence>
<accession>A0A6C0BTR0</accession>
<name>A0A6C0BTR0_9ZZZZ</name>